<sequence>MTTSQDKAIIRPYIHENEENKLVRFTIGKAAMEPLALGNIKLSIHPITIAIWLAVSSACIQLLNWWPDPKIGILGYFRPLPILAAAFLPFVFFFDWYQRPTYNQQTIDILSQPDINDIKGYYSRGPSTGLWIYEYGQNFVGLVAIDTANTDARIEIPETPLTTTTPTAVSGNNGNSKSKKSGESKSKKEQPKSSPSSSSPVALIRHLYVSEPYRVTHAQDDLIQFAAKRIFTETDKERIVIRCNSLFDYLTSGLKKAGFELIDKSKTEGWLGLGWPTYTYELTRGKWSALQKN</sequence>
<comment type="caution">
    <text evidence="3">The sequence shown here is derived from an EMBL/GenBank/DDBJ whole genome shotgun (WGS) entry which is preliminary data.</text>
</comment>
<dbReference type="InParanoid" id="A0A286US43"/>
<name>A0A286US43_9AGAM</name>
<feature type="compositionally biased region" description="Low complexity" evidence="1">
    <location>
        <begin position="157"/>
        <end position="176"/>
    </location>
</feature>
<feature type="transmembrane region" description="Helical" evidence="2">
    <location>
        <begin position="75"/>
        <end position="97"/>
    </location>
</feature>
<dbReference type="STRING" id="2282107.A0A286US43"/>
<evidence type="ECO:0000256" key="1">
    <source>
        <dbReference type="SAM" id="MobiDB-lite"/>
    </source>
</evidence>
<proteinExistence type="predicted"/>
<feature type="compositionally biased region" description="Basic and acidic residues" evidence="1">
    <location>
        <begin position="180"/>
        <end position="191"/>
    </location>
</feature>
<keyword evidence="2" id="KW-0812">Transmembrane</keyword>
<organism evidence="3 4">
    <name type="scientific">Pyrrhoderma noxium</name>
    <dbReference type="NCBI Taxonomy" id="2282107"/>
    <lineage>
        <taxon>Eukaryota</taxon>
        <taxon>Fungi</taxon>
        <taxon>Dikarya</taxon>
        <taxon>Basidiomycota</taxon>
        <taxon>Agaricomycotina</taxon>
        <taxon>Agaricomycetes</taxon>
        <taxon>Hymenochaetales</taxon>
        <taxon>Hymenochaetaceae</taxon>
        <taxon>Pyrrhoderma</taxon>
    </lineage>
</organism>
<dbReference type="Proteomes" id="UP000217199">
    <property type="component" value="Unassembled WGS sequence"/>
</dbReference>
<gene>
    <name evidence="3" type="ORF">PNOK_0234800</name>
</gene>
<dbReference type="AlphaFoldDB" id="A0A286US43"/>
<keyword evidence="2" id="KW-1133">Transmembrane helix</keyword>
<evidence type="ECO:0000313" key="3">
    <source>
        <dbReference type="EMBL" id="PAV22391.1"/>
    </source>
</evidence>
<evidence type="ECO:0000256" key="2">
    <source>
        <dbReference type="SAM" id="Phobius"/>
    </source>
</evidence>
<dbReference type="EMBL" id="NBII01000002">
    <property type="protein sequence ID" value="PAV22391.1"/>
    <property type="molecule type" value="Genomic_DNA"/>
</dbReference>
<accession>A0A286US43</accession>
<dbReference type="OrthoDB" id="2564232at2759"/>
<protein>
    <submittedName>
        <fullName evidence="3">Uncharacterized protein</fullName>
    </submittedName>
</protein>
<reference evidence="3 4" key="1">
    <citation type="journal article" date="2017" name="Mol. Ecol.">
        <title>Comparative and population genomic landscape of Phellinus noxius: A hypervariable fungus causing root rot in trees.</title>
        <authorList>
            <person name="Chung C.L."/>
            <person name="Lee T.J."/>
            <person name="Akiba M."/>
            <person name="Lee H.H."/>
            <person name="Kuo T.H."/>
            <person name="Liu D."/>
            <person name="Ke H.M."/>
            <person name="Yokoi T."/>
            <person name="Roa M.B."/>
            <person name="Lu M.J."/>
            <person name="Chang Y.Y."/>
            <person name="Ann P.J."/>
            <person name="Tsai J.N."/>
            <person name="Chen C.Y."/>
            <person name="Tzean S.S."/>
            <person name="Ota Y."/>
            <person name="Hattori T."/>
            <person name="Sahashi N."/>
            <person name="Liou R.F."/>
            <person name="Kikuchi T."/>
            <person name="Tsai I.J."/>
        </authorList>
    </citation>
    <scope>NUCLEOTIDE SEQUENCE [LARGE SCALE GENOMIC DNA]</scope>
    <source>
        <strain evidence="3 4">FFPRI411160</strain>
    </source>
</reference>
<keyword evidence="2" id="KW-0472">Membrane</keyword>
<feature type="transmembrane region" description="Helical" evidence="2">
    <location>
        <begin position="42"/>
        <end position="63"/>
    </location>
</feature>
<evidence type="ECO:0000313" key="4">
    <source>
        <dbReference type="Proteomes" id="UP000217199"/>
    </source>
</evidence>
<feature type="region of interest" description="Disordered" evidence="1">
    <location>
        <begin position="156"/>
        <end position="199"/>
    </location>
</feature>
<keyword evidence="4" id="KW-1185">Reference proteome</keyword>